<comment type="caution">
    <text evidence="1">The sequence shown here is derived from an EMBL/GenBank/DDBJ whole genome shotgun (WGS) entry which is preliminary data.</text>
</comment>
<reference evidence="1" key="1">
    <citation type="journal article" date="2014" name="Front. Microbiol.">
        <title>High frequency of phylogenetically diverse reductive dehalogenase-homologous genes in deep subseafloor sedimentary metagenomes.</title>
        <authorList>
            <person name="Kawai M."/>
            <person name="Futagami T."/>
            <person name="Toyoda A."/>
            <person name="Takaki Y."/>
            <person name="Nishi S."/>
            <person name="Hori S."/>
            <person name="Arai W."/>
            <person name="Tsubouchi T."/>
            <person name="Morono Y."/>
            <person name="Uchiyama I."/>
            <person name="Ito T."/>
            <person name="Fujiyama A."/>
            <person name="Inagaki F."/>
            <person name="Takami H."/>
        </authorList>
    </citation>
    <scope>NUCLEOTIDE SEQUENCE</scope>
    <source>
        <strain evidence="1">Expedition CK06-06</strain>
    </source>
</reference>
<proteinExistence type="predicted"/>
<dbReference type="EMBL" id="BARV01024371">
    <property type="protein sequence ID" value="GAI46144.1"/>
    <property type="molecule type" value="Genomic_DNA"/>
</dbReference>
<name>X1QSA5_9ZZZZ</name>
<sequence>MPITELRDGISIQQDSALSLSSGLILDGNGFGIIQKKINVTSGMRHKLEHCDFYIDSIGQGYDNAEFYLSPLPLIYSDMTGLFLGAGVNANT</sequence>
<organism evidence="1">
    <name type="scientific">marine sediment metagenome</name>
    <dbReference type="NCBI Taxonomy" id="412755"/>
    <lineage>
        <taxon>unclassified sequences</taxon>
        <taxon>metagenomes</taxon>
        <taxon>ecological metagenomes</taxon>
    </lineage>
</organism>
<evidence type="ECO:0000313" key="1">
    <source>
        <dbReference type="EMBL" id="GAI46144.1"/>
    </source>
</evidence>
<accession>X1QSA5</accession>
<dbReference type="AlphaFoldDB" id="X1QSA5"/>
<feature type="non-terminal residue" evidence="1">
    <location>
        <position position="92"/>
    </location>
</feature>
<gene>
    <name evidence="1" type="ORF">S06H3_39800</name>
</gene>
<protein>
    <submittedName>
        <fullName evidence="1">Uncharacterized protein</fullName>
    </submittedName>
</protein>